<keyword evidence="1" id="KW-0560">Oxidoreductase</keyword>
<accession>A0A2W2FTA1</accession>
<organism evidence="4 5">
    <name type="scientific">Nonomuraea aridisoli</name>
    <dbReference type="NCBI Taxonomy" id="2070368"/>
    <lineage>
        <taxon>Bacteria</taxon>
        <taxon>Bacillati</taxon>
        <taxon>Actinomycetota</taxon>
        <taxon>Actinomycetes</taxon>
        <taxon>Streptosporangiales</taxon>
        <taxon>Streptosporangiaceae</taxon>
        <taxon>Nonomuraea</taxon>
    </lineage>
</organism>
<dbReference type="PANTHER" id="PTHR10366">
    <property type="entry name" value="NAD DEPENDENT EPIMERASE/DEHYDRATASE"/>
    <property type="match status" value="1"/>
</dbReference>
<dbReference type="AlphaFoldDB" id="A0A2W2FTA1"/>
<comment type="caution">
    <text evidence="4">The sequence shown here is derived from an EMBL/GenBank/DDBJ whole genome shotgun (WGS) entry which is preliminary data.</text>
</comment>
<dbReference type="EMBL" id="POUD01000055">
    <property type="protein sequence ID" value="PZG18214.1"/>
    <property type="molecule type" value="Genomic_DNA"/>
</dbReference>
<dbReference type="SUPFAM" id="SSF51735">
    <property type="entry name" value="NAD(P)-binding Rossmann-fold domains"/>
    <property type="match status" value="1"/>
</dbReference>
<dbReference type="FunFam" id="3.40.50.720:FF:000336">
    <property type="entry name" value="Aldehyde reductase"/>
    <property type="match status" value="1"/>
</dbReference>
<evidence type="ECO:0000256" key="2">
    <source>
        <dbReference type="ARBA" id="ARBA00023445"/>
    </source>
</evidence>
<dbReference type="InterPro" id="IPR001509">
    <property type="entry name" value="Epimerase_deHydtase"/>
</dbReference>
<dbReference type="OrthoDB" id="9778052at2"/>
<protein>
    <submittedName>
        <fullName evidence="4">Epimerase</fullName>
    </submittedName>
</protein>
<dbReference type="Pfam" id="PF01370">
    <property type="entry name" value="Epimerase"/>
    <property type="match status" value="1"/>
</dbReference>
<evidence type="ECO:0000313" key="4">
    <source>
        <dbReference type="EMBL" id="PZG18214.1"/>
    </source>
</evidence>
<sequence length="342" mass="36305">MSLVLVTGGSGFIAGHCILQLLERGHRVRTTVRWSSREAGVRAALARAGMTRGDALDVLEADLMKDDGWAAATRGADFVLHVASPVPIGRVKDDDDVIVPARDGALRVLRAAHDAGVKQCVLTSAFHAAGFGHAHPHGVFTEDDWSPLDGPGVDAYGKSKILSERAAWDFARSHSGLELTTILPVAVMGPVMGENVSGANHIVQRILDGRMPGYPNLYVPIVDVRDVAAAHVAAMTADGAAGERFLLAGDAPAMAMKQIGALLREHFGEAARKAPTRTIPDLVVRLAARVNPEFRSVAADLNVVKDVCTDKARRILGVRPRPSREAILAAAESMLARSLVTP</sequence>
<keyword evidence="5" id="KW-1185">Reference proteome</keyword>
<gene>
    <name evidence="4" type="ORF">C1J01_15585</name>
</gene>
<name>A0A2W2FTA1_9ACTN</name>
<dbReference type="PANTHER" id="PTHR10366:SF564">
    <property type="entry name" value="STEROL-4-ALPHA-CARBOXYLATE 3-DEHYDROGENASE, DECARBOXYLATING"/>
    <property type="match status" value="1"/>
</dbReference>
<dbReference type="InterPro" id="IPR036291">
    <property type="entry name" value="NAD(P)-bd_dom_sf"/>
</dbReference>
<dbReference type="InterPro" id="IPR050425">
    <property type="entry name" value="NAD(P)_dehydrat-like"/>
</dbReference>
<dbReference type="Proteomes" id="UP000249304">
    <property type="component" value="Unassembled WGS sequence"/>
</dbReference>
<proteinExistence type="inferred from homology"/>
<dbReference type="RefSeq" id="WP_111179690.1">
    <property type="nucleotide sequence ID" value="NZ_POUD01000055.1"/>
</dbReference>
<dbReference type="GO" id="GO:0016616">
    <property type="term" value="F:oxidoreductase activity, acting on the CH-OH group of donors, NAD or NADP as acceptor"/>
    <property type="evidence" value="ECO:0007669"/>
    <property type="project" value="TreeGrafter"/>
</dbReference>
<evidence type="ECO:0000259" key="3">
    <source>
        <dbReference type="Pfam" id="PF01370"/>
    </source>
</evidence>
<evidence type="ECO:0000256" key="1">
    <source>
        <dbReference type="ARBA" id="ARBA00023002"/>
    </source>
</evidence>
<evidence type="ECO:0000313" key="5">
    <source>
        <dbReference type="Proteomes" id="UP000249304"/>
    </source>
</evidence>
<comment type="similarity">
    <text evidence="2">Belongs to the NAD(P)-dependent epimerase/dehydratase family. Dihydroflavonol-4-reductase subfamily.</text>
</comment>
<feature type="domain" description="NAD-dependent epimerase/dehydratase" evidence="3">
    <location>
        <begin position="4"/>
        <end position="246"/>
    </location>
</feature>
<reference evidence="4 5" key="1">
    <citation type="submission" date="2018-01" db="EMBL/GenBank/DDBJ databases">
        <title>Draft genome sequence of Nonomuraea sp. KC333.</title>
        <authorList>
            <person name="Sahin N."/>
            <person name="Saygin H."/>
            <person name="Ay H."/>
        </authorList>
    </citation>
    <scope>NUCLEOTIDE SEQUENCE [LARGE SCALE GENOMIC DNA]</scope>
    <source>
        <strain evidence="4 5">KC333</strain>
    </source>
</reference>
<dbReference type="Gene3D" id="3.40.50.720">
    <property type="entry name" value="NAD(P)-binding Rossmann-like Domain"/>
    <property type="match status" value="1"/>
</dbReference>